<comment type="caution">
    <text evidence="1">The sequence shown here is derived from an EMBL/GenBank/DDBJ whole genome shotgun (WGS) entry which is preliminary data.</text>
</comment>
<proteinExistence type="predicted"/>
<keyword evidence="2" id="KW-1185">Reference proteome</keyword>
<evidence type="ECO:0000313" key="2">
    <source>
        <dbReference type="Proteomes" id="UP001153148"/>
    </source>
</evidence>
<accession>A0ABN7P0I4</accession>
<organism evidence="1 2">
    <name type="scientific">Timema podura</name>
    <name type="common">Walking stick</name>
    <dbReference type="NCBI Taxonomy" id="61482"/>
    <lineage>
        <taxon>Eukaryota</taxon>
        <taxon>Metazoa</taxon>
        <taxon>Ecdysozoa</taxon>
        <taxon>Arthropoda</taxon>
        <taxon>Hexapoda</taxon>
        <taxon>Insecta</taxon>
        <taxon>Pterygota</taxon>
        <taxon>Neoptera</taxon>
        <taxon>Polyneoptera</taxon>
        <taxon>Phasmatodea</taxon>
        <taxon>Timematodea</taxon>
        <taxon>Timematoidea</taxon>
        <taxon>Timematidae</taxon>
        <taxon>Timema</taxon>
    </lineage>
</organism>
<gene>
    <name evidence="1" type="ORF">TPAB3V08_LOCUS6418</name>
</gene>
<dbReference type="EMBL" id="CAJPIN010009609">
    <property type="protein sequence ID" value="CAG2059455.1"/>
    <property type="molecule type" value="Genomic_DNA"/>
</dbReference>
<dbReference type="Proteomes" id="UP001153148">
    <property type="component" value="Unassembled WGS sequence"/>
</dbReference>
<reference evidence="1" key="1">
    <citation type="submission" date="2021-03" db="EMBL/GenBank/DDBJ databases">
        <authorList>
            <person name="Tran Van P."/>
        </authorList>
    </citation>
    <scope>NUCLEOTIDE SEQUENCE</scope>
</reference>
<sequence>MCVSFHTLQKPLDDLEEMNKQYFYSPTHYTSKLQTYVLIMLVFLGISSPLKSYPWGRLYVCVLVSQRKTEIEPFSMLTPSSSLL</sequence>
<name>A0ABN7P0I4_TIMPD</name>
<evidence type="ECO:0000313" key="1">
    <source>
        <dbReference type="EMBL" id="CAG2059455.1"/>
    </source>
</evidence>
<protein>
    <submittedName>
        <fullName evidence="1">Uncharacterized protein</fullName>
    </submittedName>
</protein>